<keyword evidence="3" id="KW-1185">Reference proteome</keyword>
<dbReference type="Proteomes" id="UP001601422">
    <property type="component" value="Unassembled WGS sequence"/>
</dbReference>
<dbReference type="RefSeq" id="WP_389835900.1">
    <property type="nucleotide sequence ID" value="NZ_JBIAJP010000026.1"/>
</dbReference>
<reference evidence="2 3" key="1">
    <citation type="submission" date="2024-10" db="EMBL/GenBank/DDBJ databases">
        <title>The Natural Products Discovery Center: Release of the First 8490 Sequenced Strains for Exploring Actinobacteria Biosynthetic Diversity.</title>
        <authorList>
            <person name="Kalkreuter E."/>
            <person name="Kautsar S.A."/>
            <person name="Yang D."/>
            <person name="Bader C.D."/>
            <person name="Teijaro C.N."/>
            <person name="Fluegel L."/>
            <person name="Davis C.M."/>
            <person name="Simpson J.R."/>
            <person name="Lauterbach L."/>
            <person name="Steele A.D."/>
            <person name="Gui C."/>
            <person name="Meng S."/>
            <person name="Li G."/>
            <person name="Viehrig K."/>
            <person name="Ye F."/>
            <person name="Su P."/>
            <person name="Kiefer A.F."/>
            <person name="Nichols A."/>
            <person name="Cepeda A.J."/>
            <person name="Yan W."/>
            <person name="Fan B."/>
            <person name="Jiang Y."/>
            <person name="Adhikari A."/>
            <person name="Zheng C.-J."/>
            <person name="Schuster L."/>
            <person name="Cowan T.M."/>
            <person name="Smanski M.J."/>
            <person name="Chevrette M.G."/>
            <person name="De Carvalho L.P.S."/>
            <person name="Shen B."/>
        </authorList>
    </citation>
    <scope>NUCLEOTIDE SEQUENCE [LARGE SCALE GENOMIC DNA]</scope>
    <source>
        <strain evidence="2 3">NPDC005497</strain>
    </source>
</reference>
<sequence>MTALRALRESRTDVEALDLTADRLRHLQDAFAKAADDSRVRADRYTEQDDAEGAHPVRQDDQHAHRPQEPGPHRGREPGH</sequence>
<evidence type="ECO:0000313" key="2">
    <source>
        <dbReference type="EMBL" id="MFF0009823.1"/>
    </source>
</evidence>
<evidence type="ECO:0000256" key="1">
    <source>
        <dbReference type="SAM" id="MobiDB-lite"/>
    </source>
</evidence>
<protein>
    <submittedName>
        <fullName evidence="2">Uncharacterized protein</fullName>
    </submittedName>
</protein>
<organism evidence="2 3">
    <name type="scientific">Streptomyces tibetensis</name>
    <dbReference type="NCBI Taxonomy" id="2382123"/>
    <lineage>
        <taxon>Bacteria</taxon>
        <taxon>Bacillati</taxon>
        <taxon>Actinomycetota</taxon>
        <taxon>Actinomycetes</taxon>
        <taxon>Kitasatosporales</taxon>
        <taxon>Streptomycetaceae</taxon>
        <taxon>Streptomyces</taxon>
    </lineage>
</organism>
<name>A0ABW6NAM8_9ACTN</name>
<gene>
    <name evidence="2" type="ORF">ACFYQT_41305</name>
</gene>
<evidence type="ECO:0000313" key="3">
    <source>
        <dbReference type="Proteomes" id="UP001601422"/>
    </source>
</evidence>
<accession>A0ABW6NAM8</accession>
<dbReference type="EMBL" id="JBIAJP010000026">
    <property type="protein sequence ID" value="MFF0009823.1"/>
    <property type="molecule type" value="Genomic_DNA"/>
</dbReference>
<feature type="region of interest" description="Disordered" evidence="1">
    <location>
        <begin position="34"/>
        <end position="80"/>
    </location>
</feature>
<proteinExistence type="predicted"/>
<comment type="caution">
    <text evidence="2">The sequence shown here is derived from an EMBL/GenBank/DDBJ whole genome shotgun (WGS) entry which is preliminary data.</text>
</comment>